<dbReference type="InterPro" id="IPR035097">
    <property type="entry name" value="M29_N-terminal"/>
</dbReference>
<dbReference type="InterPro" id="IPR052170">
    <property type="entry name" value="M29_Exopeptidase"/>
</dbReference>
<evidence type="ECO:0000256" key="7">
    <source>
        <dbReference type="ARBA" id="ARBA00022723"/>
    </source>
</evidence>
<keyword evidence="7" id="KW-0479">Metal-binding</keyword>
<dbReference type="PANTHER" id="PTHR34448:SF3">
    <property type="entry name" value="AMINOPEPTIDASE AMPS"/>
    <property type="match status" value="1"/>
</dbReference>
<protein>
    <submittedName>
        <fullName evidence="10">Aminopeptidase</fullName>
        <ecNumber evidence="10">3.4.11.-</ecNumber>
    </submittedName>
</protein>
<evidence type="ECO:0000256" key="6">
    <source>
        <dbReference type="ARBA" id="ARBA00022670"/>
    </source>
</evidence>
<dbReference type="InterPro" id="IPR000787">
    <property type="entry name" value="Peptidase_M29"/>
</dbReference>
<gene>
    <name evidence="10" type="ORF">J2Z71_000649</name>
</gene>
<keyword evidence="5 10" id="KW-0031">Aminopeptidase</keyword>
<comment type="cofactor">
    <cofactor evidence="2">
        <name>Mg(2+)</name>
        <dbReference type="ChEBI" id="CHEBI:18420"/>
    </cofactor>
</comment>
<dbReference type="Pfam" id="PF02073">
    <property type="entry name" value="Peptidase_M29"/>
    <property type="match status" value="1"/>
</dbReference>
<evidence type="ECO:0000313" key="11">
    <source>
        <dbReference type="Proteomes" id="UP001519306"/>
    </source>
</evidence>
<comment type="caution">
    <text evidence="10">The sequence shown here is derived from an EMBL/GenBank/DDBJ whole genome shotgun (WGS) entry which is preliminary data.</text>
</comment>
<organism evidence="10 11">
    <name type="scientific">Peptoniphilus stercorisuis</name>
    <dbReference type="NCBI Taxonomy" id="1436965"/>
    <lineage>
        <taxon>Bacteria</taxon>
        <taxon>Bacillati</taxon>
        <taxon>Bacillota</taxon>
        <taxon>Tissierellia</taxon>
        <taxon>Tissierellales</taxon>
        <taxon>Peptoniphilaceae</taxon>
        <taxon>Peptoniphilus</taxon>
    </lineage>
</organism>
<dbReference type="PANTHER" id="PTHR34448">
    <property type="entry name" value="AMINOPEPTIDASE"/>
    <property type="match status" value="1"/>
</dbReference>
<keyword evidence="8 10" id="KW-0378">Hydrolase</keyword>
<evidence type="ECO:0000256" key="2">
    <source>
        <dbReference type="ARBA" id="ARBA00001946"/>
    </source>
</evidence>
<name>A0ABS4KBH9_9FIRM</name>
<keyword evidence="11" id="KW-1185">Reference proteome</keyword>
<evidence type="ECO:0000256" key="8">
    <source>
        <dbReference type="ARBA" id="ARBA00022801"/>
    </source>
</evidence>
<accession>A0ABS4KBH9</accession>
<evidence type="ECO:0000313" key="10">
    <source>
        <dbReference type="EMBL" id="MBP2025124.1"/>
    </source>
</evidence>
<keyword evidence="9" id="KW-0482">Metalloprotease</keyword>
<dbReference type="EC" id="3.4.11.-" evidence="10"/>
<dbReference type="EMBL" id="JAGGLJ010000005">
    <property type="protein sequence ID" value="MBP2025124.1"/>
    <property type="molecule type" value="Genomic_DNA"/>
</dbReference>
<evidence type="ECO:0000256" key="1">
    <source>
        <dbReference type="ARBA" id="ARBA00001941"/>
    </source>
</evidence>
<comment type="similarity">
    <text evidence="4">Belongs to the peptidase M29 family.</text>
</comment>
<keyword evidence="6" id="KW-0645">Protease</keyword>
<evidence type="ECO:0000256" key="4">
    <source>
        <dbReference type="ARBA" id="ARBA00008236"/>
    </source>
</evidence>
<evidence type="ECO:0000256" key="9">
    <source>
        <dbReference type="ARBA" id="ARBA00023049"/>
    </source>
</evidence>
<dbReference type="RefSeq" id="WP_210060424.1">
    <property type="nucleotide sequence ID" value="NZ_JAGGLJ010000005.1"/>
</dbReference>
<evidence type="ECO:0000256" key="3">
    <source>
        <dbReference type="ARBA" id="ARBA00001947"/>
    </source>
</evidence>
<dbReference type="GO" id="GO:0004177">
    <property type="term" value="F:aminopeptidase activity"/>
    <property type="evidence" value="ECO:0007669"/>
    <property type="project" value="UniProtKB-KW"/>
</dbReference>
<comment type="cofactor">
    <cofactor evidence="1">
        <name>Co(2+)</name>
        <dbReference type="ChEBI" id="CHEBI:48828"/>
    </cofactor>
</comment>
<proteinExistence type="inferred from homology"/>
<dbReference type="Proteomes" id="UP001519306">
    <property type="component" value="Unassembled WGS sequence"/>
</dbReference>
<dbReference type="SUPFAM" id="SSF144052">
    <property type="entry name" value="Thermophilic metalloprotease-like"/>
    <property type="match status" value="1"/>
</dbReference>
<evidence type="ECO:0000256" key="5">
    <source>
        <dbReference type="ARBA" id="ARBA00022438"/>
    </source>
</evidence>
<dbReference type="Gene3D" id="3.40.1830.10">
    <property type="entry name" value="Thermophilic metalloprotease (M29)"/>
    <property type="match status" value="1"/>
</dbReference>
<dbReference type="PRINTS" id="PR00919">
    <property type="entry name" value="THERMOPTASE"/>
</dbReference>
<reference evidence="10 11" key="1">
    <citation type="submission" date="2021-03" db="EMBL/GenBank/DDBJ databases">
        <title>Genomic Encyclopedia of Type Strains, Phase IV (KMG-IV): sequencing the most valuable type-strain genomes for metagenomic binning, comparative biology and taxonomic classification.</title>
        <authorList>
            <person name="Goeker M."/>
        </authorList>
    </citation>
    <scope>NUCLEOTIDE SEQUENCE [LARGE SCALE GENOMIC DNA]</scope>
    <source>
        <strain evidence="10 11">DSM 27563</strain>
    </source>
</reference>
<comment type="cofactor">
    <cofactor evidence="3">
        <name>Zn(2+)</name>
        <dbReference type="ChEBI" id="CHEBI:29105"/>
    </cofactor>
</comment>
<sequence>MTLNDNLKKYANLVLKEGLKIKKDDLLVIRAQVEMIDFIRLLTETAFELGAKDVKINFRDEYISKMRFQNASIETLEEVPQYFIDEQNSYINKKAKILSIVGNDPNLLSDVNPDKIKASVLANSKALKDFSAKMMNNETSWCVIGAAVPSWAKVVFPELPIDEAMEKLWNLIFYTVRVDKEDPVLEWEKHTTNLERWYEFLNKHQFEYLEYKSEKGTDLKIRLPKNYIFAGGSEFNRHGEEFIANMPTEEVFSMPHRDGANGIVYNTKPLNYNGNLIDDFYLKFKDGVVVDFDAKTGYDTLKNMLDSDEGARRLGEVALVPYHSPISDTKILFYETLYDENASCHLALGKAYPTCIKGGEDMSDEELLEHGVNDSVIHVDFMIGDETTNIKGITYDNKEIQIFENGDFVI</sequence>